<gene>
    <name evidence="1" type="ORF">GCM10022247_07000</name>
</gene>
<proteinExistence type="predicted"/>
<comment type="caution">
    <text evidence="1">The sequence shown here is derived from an EMBL/GenBank/DDBJ whole genome shotgun (WGS) entry which is preliminary data.</text>
</comment>
<dbReference type="Proteomes" id="UP001501747">
    <property type="component" value="Unassembled WGS sequence"/>
</dbReference>
<dbReference type="EMBL" id="BAABAL010000004">
    <property type="protein sequence ID" value="GAA3990794.1"/>
    <property type="molecule type" value="Genomic_DNA"/>
</dbReference>
<evidence type="ECO:0000313" key="2">
    <source>
        <dbReference type="Proteomes" id="UP001501747"/>
    </source>
</evidence>
<evidence type="ECO:0000313" key="1">
    <source>
        <dbReference type="EMBL" id="GAA3990794.1"/>
    </source>
</evidence>
<protein>
    <submittedName>
        <fullName evidence="1">Uncharacterized protein</fullName>
    </submittedName>
</protein>
<accession>A0ABP7R166</accession>
<keyword evidence="2" id="KW-1185">Reference proteome</keyword>
<sequence>MTAPLALRASQHARLVAPRHGDSLLCSSIGPSGEVITLWAAEDKTTAFVTVHAHGTTTTTQIAWRPVAFPSVQPLPDGKVLIVGARCQWRPDGPERNAVVYDANGSAVLEQTLGDGISHVLTTRQGEVWVGYFDEGVYGSCGWGDRDSAPPVGKHGLTRWSADLDLRWQYRADQWGSISSCYALNVHDDTAWAYYYTDFPVVRVDGDTVTGWHNDVSGASALAVGGSTVAFFGGYEPDQDKLVTAVQLENRLLVTGEHLVAQPDGTPLPASARVVGRGSELHFLVEDRWLRLSVEDLPRP</sequence>
<organism evidence="1 2">
    <name type="scientific">Allokutzneria multivorans</name>
    <dbReference type="NCBI Taxonomy" id="1142134"/>
    <lineage>
        <taxon>Bacteria</taxon>
        <taxon>Bacillati</taxon>
        <taxon>Actinomycetota</taxon>
        <taxon>Actinomycetes</taxon>
        <taxon>Pseudonocardiales</taxon>
        <taxon>Pseudonocardiaceae</taxon>
        <taxon>Allokutzneria</taxon>
    </lineage>
</organism>
<reference evidence="2" key="1">
    <citation type="journal article" date="2019" name="Int. J. Syst. Evol. Microbiol.">
        <title>The Global Catalogue of Microorganisms (GCM) 10K type strain sequencing project: providing services to taxonomists for standard genome sequencing and annotation.</title>
        <authorList>
            <consortium name="The Broad Institute Genomics Platform"/>
            <consortium name="The Broad Institute Genome Sequencing Center for Infectious Disease"/>
            <person name="Wu L."/>
            <person name="Ma J."/>
        </authorList>
    </citation>
    <scope>NUCLEOTIDE SEQUENCE [LARGE SCALE GENOMIC DNA]</scope>
    <source>
        <strain evidence="2">JCM 17342</strain>
    </source>
</reference>
<name>A0ABP7R166_9PSEU</name>